<comment type="subcellular location">
    <subcellularLocation>
        <location evidence="1 7">Membrane</location>
        <topology evidence="1 7">Multi-pass membrane protein</topology>
    </subcellularLocation>
</comment>
<dbReference type="Gene3D" id="1.10.1450.10">
    <property type="entry name" value="Tetraspanin"/>
    <property type="match status" value="1"/>
</dbReference>
<evidence type="ECO:0000313" key="9">
    <source>
        <dbReference type="EMBL" id="CAB3256021.1"/>
    </source>
</evidence>
<evidence type="ECO:0000256" key="6">
    <source>
        <dbReference type="PIRSR" id="PIRSR002419-1"/>
    </source>
</evidence>
<evidence type="ECO:0000256" key="7">
    <source>
        <dbReference type="RuleBase" id="RU361218"/>
    </source>
</evidence>
<dbReference type="CDD" id="cd03127">
    <property type="entry name" value="tetraspanin_LEL"/>
    <property type="match status" value="1"/>
</dbReference>
<keyword evidence="3 7" id="KW-0812">Transmembrane</keyword>
<dbReference type="InterPro" id="IPR008952">
    <property type="entry name" value="Tetraspanin_EC2_sf"/>
</dbReference>
<dbReference type="Pfam" id="PF00335">
    <property type="entry name" value="Tetraspanin"/>
    <property type="match status" value="1"/>
</dbReference>
<keyword evidence="5 7" id="KW-0472">Membrane</keyword>
<feature type="transmembrane region" description="Helical" evidence="7">
    <location>
        <begin position="12"/>
        <end position="33"/>
    </location>
</feature>
<comment type="caution">
    <text evidence="8">The sequence shown here is derived from an EMBL/GenBank/DDBJ whole genome shotgun (WGS) entry which is preliminary data.</text>
</comment>
<protein>
    <recommendedName>
        <fullName evidence="7">Tetraspanin</fullName>
    </recommendedName>
</protein>
<dbReference type="InterPro" id="IPR018499">
    <property type="entry name" value="Tetraspanin/Peripherin"/>
</dbReference>
<dbReference type="InterPro" id="IPR000301">
    <property type="entry name" value="Tetraspanin_animals"/>
</dbReference>
<evidence type="ECO:0000256" key="4">
    <source>
        <dbReference type="ARBA" id="ARBA00022989"/>
    </source>
</evidence>
<feature type="transmembrane region" description="Helical" evidence="7">
    <location>
        <begin position="81"/>
        <end position="104"/>
    </location>
</feature>
<evidence type="ECO:0000256" key="5">
    <source>
        <dbReference type="ARBA" id="ARBA00023136"/>
    </source>
</evidence>
<dbReference type="EMBL" id="CADEBC010000506">
    <property type="protein sequence ID" value="CAB3240714.1"/>
    <property type="molecule type" value="Genomic_DNA"/>
</dbReference>
<feature type="disulfide bond" evidence="6">
    <location>
        <begin position="137"/>
        <end position="170"/>
    </location>
</feature>
<feature type="disulfide bond" evidence="6">
    <location>
        <begin position="138"/>
        <end position="156"/>
    </location>
</feature>
<evidence type="ECO:0000313" key="11">
    <source>
        <dbReference type="Proteomes" id="UP000494256"/>
    </source>
</evidence>
<evidence type="ECO:0000256" key="2">
    <source>
        <dbReference type="ARBA" id="ARBA00006840"/>
    </source>
</evidence>
<dbReference type="Proteomes" id="UP000494106">
    <property type="component" value="Unassembled WGS sequence"/>
</dbReference>
<dbReference type="OrthoDB" id="71600at2759"/>
<gene>
    <name evidence="9" type="ORF">APLA_LOCUS15547</name>
    <name evidence="8" type="ORF">APLA_LOCUS8351</name>
</gene>
<dbReference type="SUPFAM" id="SSF48652">
    <property type="entry name" value="Tetraspanin"/>
    <property type="match status" value="1"/>
</dbReference>
<dbReference type="PANTHER" id="PTHR19282:SF521">
    <property type="entry name" value="IP01817P-RELATED"/>
    <property type="match status" value="1"/>
</dbReference>
<dbReference type="PIRSF" id="PIRSF002419">
    <property type="entry name" value="Tetraspanin"/>
    <property type="match status" value="1"/>
</dbReference>
<evidence type="ECO:0000256" key="1">
    <source>
        <dbReference type="ARBA" id="ARBA00004141"/>
    </source>
</evidence>
<proteinExistence type="inferred from homology"/>
<keyword evidence="4 7" id="KW-1133">Transmembrane helix</keyword>
<feature type="transmembrane region" description="Helical" evidence="7">
    <location>
        <begin position="53"/>
        <end position="74"/>
    </location>
</feature>
<evidence type="ECO:0000313" key="8">
    <source>
        <dbReference type="EMBL" id="CAB3240714.1"/>
    </source>
</evidence>
<comment type="similarity">
    <text evidence="2 7">Belongs to the tetraspanin (TM4SF) family.</text>
</comment>
<dbReference type="PANTHER" id="PTHR19282">
    <property type="entry name" value="TETRASPANIN"/>
    <property type="match status" value="1"/>
</dbReference>
<evidence type="ECO:0000313" key="10">
    <source>
        <dbReference type="Proteomes" id="UP000494106"/>
    </source>
</evidence>
<name>A0A8S1A812_ARCPL</name>
<organism evidence="8 10">
    <name type="scientific">Arctia plantaginis</name>
    <name type="common">Wood tiger moth</name>
    <name type="synonym">Phalaena plantaginis</name>
    <dbReference type="NCBI Taxonomy" id="874455"/>
    <lineage>
        <taxon>Eukaryota</taxon>
        <taxon>Metazoa</taxon>
        <taxon>Ecdysozoa</taxon>
        <taxon>Arthropoda</taxon>
        <taxon>Hexapoda</taxon>
        <taxon>Insecta</taxon>
        <taxon>Pterygota</taxon>
        <taxon>Neoptera</taxon>
        <taxon>Endopterygota</taxon>
        <taxon>Lepidoptera</taxon>
        <taxon>Glossata</taxon>
        <taxon>Ditrysia</taxon>
        <taxon>Noctuoidea</taxon>
        <taxon>Erebidae</taxon>
        <taxon>Arctiinae</taxon>
        <taxon>Arctia</taxon>
    </lineage>
</organism>
<evidence type="ECO:0000256" key="3">
    <source>
        <dbReference type="ARBA" id="ARBA00022692"/>
    </source>
</evidence>
<dbReference type="GO" id="GO:0005886">
    <property type="term" value="C:plasma membrane"/>
    <property type="evidence" value="ECO:0007669"/>
    <property type="project" value="TreeGrafter"/>
</dbReference>
<dbReference type="PRINTS" id="PR00259">
    <property type="entry name" value="TMFOUR"/>
</dbReference>
<dbReference type="EMBL" id="CADEBD010000443">
    <property type="protein sequence ID" value="CAB3256021.1"/>
    <property type="molecule type" value="Genomic_DNA"/>
</dbReference>
<dbReference type="AlphaFoldDB" id="A0A8S1A812"/>
<feature type="transmembrane region" description="Helical" evidence="7">
    <location>
        <begin position="181"/>
        <end position="208"/>
    </location>
</feature>
<sequence>MGCGEFLVKYILFFANLVFALAGLTLLGLGVAVELQITSITNLTNENFQVAPITAMVVGGVVFLIAFFGCCGAIRESNCMLVTYSVFMLILMVVKLTLAILIFVKLDDIVKQIPDMLNDAFTRDRQSFQEIQRTFSCCGPRGYMSYMSPILPDSCCEAPPCLPTNAFSGCNQIVQDFFSSFGLAIGVVAIVVVAIELVAAVFGLCLATHARNKDRRTRY</sequence>
<accession>A0A8S1A812</accession>
<dbReference type="InterPro" id="IPR018503">
    <property type="entry name" value="Tetraspanin_CS"/>
</dbReference>
<reference evidence="10 11" key="1">
    <citation type="submission" date="2020-04" db="EMBL/GenBank/DDBJ databases">
        <authorList>
            <person name="Wallbank WR R."/>
            <person name="Pardo Diaz C."/>
            <person name="Kozak K."/>
            <person name="Martin S."/>
            <person name="Jiggins C."/>
            <person name="Moest M."/>
            <person name="Warren A I."/>
            <person name="Byers J.R.P. K."/>
            <person name="Montejo-Kovacevich G."/>
            <person name="Yen C E."/>
        </authorList>
    </citation>
    <scope>NUCLEOTIDE SEQUENCE [LARGE SCALE GENOMIC DNA]</scope>
</reference>
<keyword evidence="10" id="KW-1185">Reference proteome</keyword>
<dbReference type="PROSITE" id="PS00421">
    <property type="entry name" value="TM4_1"/>
    <property type="match status" value="1"/>
</dbReference>
<dbReference type="Proteomes" id="UP000494256">
    <property type="component" value="Unassembled WGS sequence"/>
</dbReference>
<keyword evidence="6" id="KW-1015">Disulfide bond</keyword>